<evidence type="ECO:0000313" key="11">
    <source>
        <dbReference type="Proteomes" id="UP000799439"/>
    </source>
</evidence>
<dbReference type="GO" id="GO:0019237">
    <property type="term" value="F:centromeric DNA binding"/>
    <property type="evidence" value="ECO:0007669"/>
    <property type="project" value="InterPro"/>
</dbReference>
<feature type="domain" description="Mif2 N-terminal" evidence="9">
    <location>
        <begin position="25"/>
        <end position="137"/>
    </location>
</feature>
<evidence type="ECO:0000256" key="4">
    <source>
        <dbReference type="ARBA" id="ARBA00023242"/>
    </source>
</evidence>
<dbReference type="OrthoDB" id="1939643at2759"/>
<proteinExistence type="inferred from homology"/>
<keyword evidence="4" id="KW-0539">Nucleus</keyword>
<keyword evidence="11" id="KW-1185">Reference proteome</keyword>
<evidence type="ECO:0000259" key="8">
    <source>
        <dbReference type="Pfam" id="PF11699"/>
    </source>
</evidence>
<dbReference type="GO" id="GO:0000776">
    <property type="term" value="C:kinetochore"/>
    <property type="evidence" value="ECO:0007669"/>
    <property type="project" value="InterPro"/>
</dbReference>
<feature type="compositionally biased region" description="Low complexity" evidence="7">
    <location>
        <begin position="293"/>
        <end position="304"/>
    </location>
</feature>
<feature type="compositionally biased region" description="Basic and acidic residues" evidence="7">
    <location>
        <begin position="310"/>
        <end position="319"/>
    </location>
</feature>
<dbReference type="InterPro" id="IPR028386">
    <property type="entry name" value="CENP-C/Mif2/cnp3"/>
</dbReference>
<reference evidence="10" key="1">
    <citation type="journal article" date="2020" name="Stud. Mycol.">
        <title>101 Dothideomycetes genomes: a test case for predicting lifestyles and emergence of pathogens.</title>
        <authorList>
            <person name="Haridas S."/>
            <person name="Albert R."/>
            <person name="Binder M."/>
            <person name="Bloem J."/>
            <person name="Labutti K."/>
            <person name="Salamov A."/>
            <person name="Andreopoulos B."/>
            <person name="Baker S."/>
            <person name="Barry K."/>
            <person name="Bills G."/>
            <person name="Bluhm B."/>
            <person name="Cannon C."/>
            <person name="Castanera R."/>
            <person name="Culley D."/>
            <person name="Daum C."/>
            <person name="Ezra D."/>
            <person name="Gonzalez J."/>
            <person name="Henrissat B."/>
            <person name="Kuo A."/>
            <person name="Liang C."/>
            <person name="Lipzen A."/>
            <person name="Lutzoni F."/>
            <person name="Magnuson J."/>
            <person name="Mondo S."/>
            <person name="Nolan M."/>
            <person name="Ohm R."/>
            <person name="Pangilinan J."/>
            <person name="Park H.-J."/>
            <person name="Ramirez L."/>
            <person name="Alfaro M."/>
            <person name="Sun H."/>
            <person name="Tritt A."/>
            <person name="Yoshinaga Y."/>
            <person name="Zwiers L.-H."/>
            <person name="Turgeon B."/>
            <person name="Goodwin S."/>
            <person name="Spatafora J."/>
            <person name="Crous P."/>
            <person name="Grigoriev I."/>
        </authorList>
    </citation>
    <scope>NUCLEOTIDE SEQUENCE</scope>
    <source>
        <strain evidence="10">CBS 260.36</strain>
    </source>
</reference>
<evidence type="ECO:0000256" key="7">
    <source>
        <dbReference type="SAM" id="MobiDB-lite"/>
    </source>
</evidence>
<comment type="subcellular location">
    <subcellularLocation>
        <location evidence="1">Nucleus</location>
    </subcellularLocation>
</comment>
<dbReference type="Pfam" id="PF15624">
    <property type="entry name" value="Mif2_N"/>
    <property type="match status" value="1"/>
</dbReference>
<evidence type="ECO:0000256" key="5">
    <source>
        <dbReference type="ARBA" id="ARBA00057947"/>
    </source>
</evidence>
<evidence type="ECO:0000256" key="2">
    <source>
        <dbReference type="ARBA" id="ARBA00010291"/>
    </source>
</evidence>
<gene>
    <name evidence="10" type="ORF">K461DRAFT_291100</name>
</gene>
<evidence type="ECO:0000256" key="6">
    <source>
        <dbReference type="ARBA" id="ARBA00075033"/>
    </source>
</evidence>
<feature type="compositionally biased region" description="Low complexity" evidence="7">
    <location>
        <begin position="1"/>
        <end position="12"/>
    </location>
</feature>
<dbReference type="Pfam" id="PF11699">
    <property type="entry name" value="CENP-C_C"/>
    <property type="match status" value="1"/>
</dbReference>
<dbReference type="EMBL" id="ML996082">
    <property type="protein sequence ID" value="KAF2156154.1"/>
    <property type="molecule type" value="Genomic_DNA"/>
</dbReference>
<dbReference type="GO" id="GO:0051315">
    <property type="term" value="P:attachment of mitotic spindle microtubules to kinetochore"/>
    <property type="evidence" value="ECO:0007669"/>
    <property type="project" value="TreeGrafter"/>
</dbReference>
<dbReference type="PANTHER" id="PTHR16684:SF11">
    <property type="entry name" value="CENTROMERE PROTEIN C"/>
    <property type="match status" value="1"/>
</dbReference>
<dbReference type="Gene3D" id="2.60.120.10">
    <property type="entry name" value="Jelly Rolls"/>
    <property type="match status" value="1"/>
</dbReference>
<dbReference type="InterPro" id="IPR011051">
    <property type="entry name" value="RmlC_Cupin_sf"/>
</dbReference>
<organism evidence="10 11">
    <name type="scientific">Myriangium duriaei CBS 260.36</name>
    <dbReference type="NCBI Taxonomy" id="1168546"/>
    <lineage>
        <taxon>Eukaryota</taxon>
        <taxon>Fungi</taxon>
        <taxon>Dikarya</taxon>
        <taxon>Ascomycota</taxon>
        <taxon>Pezizomycotina</taxon>
        <taxon>Dothideomycetes</taxon>
        <taxon>Dothideomycetidae</taxon>
        <taxon>Myriangiales</taxon>
        <taxon>Myriangiaceae</taxon>
        <taxon>Myriangium</taxon>
    </lineage>
</organism>
<dbReference type="Proteomes" id="UP000799439">
    <property type="component" value="Unassembled WGS sequence"/>
</dbReference>
<dbReference type="GO" id="GO:0051382">
    <property type="term" value="P:kinetochore assembly"/>
    <property type="evidence" value="ECO:0007669"/>
    <property type="project" value="InterPro"/>
</dbReference>
<feature type="compositionally biased region" description="Basic and acidic residues" evidence="7">
    <location>
        <begin position="208"/>
        <end position="221"/>
    </location>
</feature>
<accession>A0A9P4JC58</accession>
<dbReference type="GO" id="GO:0005634">
    <property type="term" value="C:nucleus"/>
    <property type="evidence" value="ECO:0007669"/>
    <property type="project" value="UniProtKB-SubCell"/>
</dbReference>
<evidence type="ECO:0000256" key="1">
    <source>
        <dbReference type="ARBA" id="ARBA00004123"/>
    </source>
</evidence>
<feature type="region of interest" description="Disordered" evidence="7">
    <location>
        <begin position="481"/>
        <end position="513"/>
    </location>
</feature>
<dbReference type="GO" id="GO:0051455">
    <property type="term" value="P:spindle attachment to meiosis I kinetochore"/>
    <property type="evidence" value="ECO:0007669"/>
    <property type="project" value="TreeGrafter"/>
</dbReference>
<comment type="caution">
    <text evidence="10">The sequence shown here is derived from an EMBL/GenBank/DDBJ whole genome shotgun (WGS) entry which is preliminary data.</text>
</comment>
<evidence type="ECO:0000256" key="3">
    <source>
        <dbReference type="ARBA" id="ARBA00023125"/>
    </source>
</evidence>
<comment type="similarity">
    <text evidence="2">Belongs to the CENP-C/MIF2 family.</text>
</comment>
<feature type="compositionally biased region" description="Basic residues" evidence="7">
    <location>
        <begin position="488"/>
        <end position="502"/>
    </location>
</feature>
<name>A0A9P4JC58_9PEZI</name>
<keyword evidence="3" id="KW-0238">DNA-binding</keyword>
<feature type="compositionally biased region" description="Acidic residues" evidence="7">
    <location>
        <begin position="320"/>
        <end position="371"/>
    </location>
</feature>
<comment type="function">
    <text evidence="5">Component of the kinetochore, a multiprotein complex that assembles on centromeric DNA and attaches chromosomes to spindle microtubules, mediating chromosome segregation and sister chromatid segregation during meiosis and mitosis. Component of the inner kinetochore constitutive centromere-associated network (CCAN), which serves as a structural platform for outer kinetochore assembly.</text>
</comment>
<evidence type="ECO:0000313" key="10">
    <source>
        <dbReference type="EMBL" id="KAF2156154.1"/>
    </source>
</evidence>
<dbReference type="InterPro" id="IPR014710">
    <property type="entry name" value="RmlC-like_jellyroll"/>
</dbReference>
<feature type="compositionally biased region" description="Basic and acidic residues" evidence="7">
    <location>
        <begin position="259"/>
        <end position="273"/>
    </location>
</feature>
<dbReference type="AlphaFoldDB" id="A0A9P4JC58"/>
<dbReference type="SUPFAM" id="SSF51182">
    <property type="entry name" value="RmlC-like cupins"/>
    <property type="match status" value="1"/>
</dbReference>
<feature type="domain" description="Mif2/CENP-C cupin" evidence="8">
    <location>
        <begin position="570"/>
        <end position="655"/>
    </location>
</feature>
<dbReference type="InterPro" id="IPR028929">
    <property type="entry name" value="Mif2_N"/>
</dbReference>
<protein>
    <recommendedName>
        <fullName evidence="6">CENP-C homolog</fullName>
    </recommendedName>
</protein>
<feature type="region of interest" description="Disordered" evidence="7">
    <location>
        <begin position="196"/>
        <end position="447"/>
    </location>
</feature>
<dbReference type="PANTHER" id="PTHR16684">
    <property type="entry name" value="CENTROMERE PROTEIN C"/>
    <property type="match status" value="1"/>
</dbReference>
<feature type="compositionally biased region" description="Basic and acidic residues" evidence="7">
    <location>
        <begin position="152"/>
        <end position="161"/>
    </location>
</feature>
<dbReference type="FunFam" id="2.60.120.10:FF:000033">
    <property type="entry name" value="Centromere protein C 1"/>
    <property type="match status" value="1"/>
</dbReference>
<feature type="compositionally biased region" description="Polar residues" evidence="7">
    <location>
        <begin position="232"/>
        <end position="244"/>
    </location>
</feature>
<evidence type="ECO:0000259" key="9">
    <source>
        <dbReference type="Pfam" id="PF15624"/>
    </source>
</evidence>
<feature type="compositionally biased region" description="Basic residues" evidence="7">
    <location>
        <begin position="383"/>
        <end position="399"/>
    </location>
</feature>
<feature type="region of interest" description="Disordered" evidence="7">
    <location>
        <begin position="1"/>
        <end position="170"/>
    </location>
</feature>
<dbReference type="InterPro" id="IPR025974">
    <property type="entry name" value="Mif2/CENP-C_cupin"/>
</dbReference>
<sequence length="670" mass="74515">MQSQSRTPGRNTPGRRRNANKENVYFEPGKYGRKTGLTLKDTGVRDEHGFEPVSGIFSSPHHETPERPPLGRKTRNSTIAEAATLEARRTPRIPPPRSQTPRRTNIGGSPVRHSAVKQGSPLRGHEDDVTPTRARSAQPDDEIEHVVNSIERPTESVEVKKSAKAQGKRMRKSIFEFNLSPEKPVASSPAAHVIEEVSQILDTGDSQPLHDSHFADEHSGQEDSLPDMSAGNLESTSVHAQSNHAHIDEPNTKRKRGARRSDVSQKSVDDQQEPRTTSSSKRRRTGNVSIVEPSPSQRLSSRQSDVSLPFREEEPHMDTFGDDQPLELGTDEEDEQNEEQEEEDEVEEEVDGEVEEQDGIQQEDDEEESEGSEPPVATSAARGGKKRGRKSVGLKRKQAKDKQTAARSVPRARTVANRDPHADDEEGTTIRGAIRLRSATPFDDPDMHVTRSGRASVKPLAFWKNETFVYDHGEVQGIIRAEELPPTKRQKSKPKRKTRKGLARIDEDDEEDMPEDLLAEAWEEETGIITGRVRAWDSEVDAGSLDMEESQDVGFAARAIETQEVAGGSFRYAKVLTLPFFGAGVLEIPPEGEKRLKNCRKMQMVFFVHEGKVTVDVAGMEFGVTQGGMWQVPRGNNYSLKNESTMFPAKVFFAQGCETDTQAVTEESQT</sequence>